<evidence type="ECO:0000313" key="2">
    <source>
        <dbReference type="EMBL" id="PIE24016.1"/>
    </source>
</evidence>
<dbReference type="EMBL" id="PDSH01000018">
    <property type="protein sequence ID" value="PIE24016.1"/>
    <property type="molecule type" value="Genomic_DNA"/>
</dbReference>
<feature type="chain" id="PRO_5013586463" evidence="1">
    <location>
        <begin position="19"/>
        <end position="96"/>
    </location>
</feature>
<protein>
    <submittedName>
        <fullName evidence="2">Uncharacterized protein</fullName>
    </submittedName>
</protein>
<evidence type="ECO:0000256" key="1">
    <source>
        <dbReference type="SAM" id="SignalP"/>
    </source>
</evidence>
<feature type="signal peptide" evidence="1">
    <location>
        <begin position="1"/>
        <end position="18"/>
    </location>
</feature>
<proteinExistence type="predicted"/>
<accession>A0A2G6JKQ0</accession>
<comment type="caution">
    <text evidence="2">The sequence shown here is derived from an EMBL/GenBank/DDBJ whole genome shotgun (WGS) entry which is preliminary data.</text>
</comment>
<dbReference type="STRING" id="207954.MED92_01714"/>
<reference evidence="2 3" key="1">
    <citation type="submission" date="2017-10" db="EMBL/GenBank/DDBJ databases">
        <title>Novel microbial diversity and functional potential in the marine mammal oral microbiome.</title>
        <authorList>
            <person name="Dudek N.K."/>
            <person name="Sun C.L."/>
            <person name="Burstein D."/>
            <person name="Kantor R.S."/>
            <person name="Aliaga Goltsman D.S."/>
            <person name="Bik E.M."/>
            <person name="Thomas B.C."/>
            <person name="Banfield J.F."/>
            <person name="Relman D.A."/>
        </authorList>
    </citation>
    <scope>NUCLEOTIDE SEQUENCE [LARGE SCALE GENOMIC DNA]</scope>
    <source>
        <strain evidence="2">DOLJORAL78_47_21</strain>
    </source>
</reference>
<evidence type="ECO:0000313" key="3">
    <source>
        <dbReference type="Proteomes" id="UP000243469"/>
    </source>
</evidence>
<dbReference type="AlphaFoldDB" id="A0A2G6JKQ0"/>
<name>A0A2G6JKQ0_NEPCE</name>
<dbReference type="Proteomes" id="UP000243469">
    <property type="component" value="Unassembled WGS sequence"/>
</dbReference>
<sequence length="96" mass="10114">MKKFLLGLLLLAASYAGADCATDQTFCETQCAITYFSDEAAELGCKSKCAAKRAVCSTKSGAETVVETGGEVIDSGVEVSKEAWKDTKSFVKGLTE</sequence>
<organism evidence="2 3">
    <name type="scientific">Neptuniibacter caesariensis</name>
    <dbReference type="NCBI Taxonomy" id="207954"/>
    <lineage>
        <taxon>Bacteria</taxon>
        <taxon>Pseudomonadati</taxon>
        <taxon>Pseudomonadota</taxon>
        <taxon>Gammaproteobacteria</taxon>
        <taxon>Oceanospirillales</taxon>
        <taxon>Oceanospirillaceae</taxon>
        <taxon>Neptuniibacter</taxon>
    </lineage>
</organism>
<gene>
    <name evidence="2" type="ORF">CSA60_03825</name>
</gene>
<keyword evidence="1" id="KW-0732">Signal</keyword>